<organism evidence="7 8">
    <name type="scientific">Aureimonas jatrophae</name>
    <dbReference type="NCBI Taxonomy" id="1166073"/>
    <lineage>
        <taxon>Bacteria</taxon>
        <taxon>Pseudomonadati</taxon>
        <taxon>Pseudomonadota</taxon>
        <taxon>Alphaproteobacteria</taxon>
        <taxon>Hyphomicrobiales</taxon>
        <taxon>Aurantimonadaceae</taxon>
        <taxon>Aureimonas</taxon>
    </lineage>
</organism>
<gene>
    <name evidence="7" type="ORF">SAMN05192530_10980</name>
</gene>
<accession>A0A1H0L8M7</accession>
<name>A0A1H0L8M7_9HYPH</name>
<evidence type="ECO:0000313" key="8">
    <source>
        <dbReference type="Proteomes" id="UP000198793"/>
    </source>
</evidence>
<evidence type="ECO:0000256" key="1">
    <source>
        <dbReference type="ARBA" id="ARBA00004651"/>
    </source>
</evidence>
<feature type="transmembrane region" description="Helical" evidence="6">
    <location>
        <begin position="48"/>
        <end position="65"/>
    </location>
</feature>
<keyword evidence="4 6" id="KW-1133">Transmembrane helix</keyword>
<dbReference type="EMBL" id="FNIT01000009">
    <property type="protein sequence ID" value="SDO64353.1"/>
    <property type="molecule type" value="Genomic_DNA"/>
</dbReference>
<dbReference type="AlphaFoldDB" id="A0A1H0L8M7"/>
<dbReference type="Proteomes" id="UP000198793">
    <property type="component" value="Unassembled WGS sequence"/>
</dbReference>
<dbReference type="Pfam" id="PF09678">
    <property type="entry name" value="Caa3_CtaG"/>
    <property type="match status" value="1"/>
</dbReference>
<dbReference type="InterPro" id="IPR019108">
    <property type="entry name" value="Caa3_assmbl_CtaG-rel"/>
</dbReference>
<comment type="subcellular location">
    <subcellularLocation>
        <location evidence="1">Cell membrane</location>
        <topology evidence="1">Multi-pass membrane protein</topology>
    </subcellularLocation>
</comment>
<evidence type="ECO:0000256" key="6">
    <source>
        <dbReference type="SAM" id="Phobius"/>
    </source>
</evidence>
<reference evidence="7 8" key="1">
    <citation type="submission" date="2016-10" db="EMBL/GenBank/DDBJ databases">
        <authorList>
            <person name="de Groot N.N."/>
        </authorList>
    </citation>
    <scope>NUCLEOTIDE SEQUENCE [LARGE SCALE GENOMIC DNA]</scope>
    <source>
        <strain evidence="8">L7-484,KACC 16230,DSM 25025</strain>
    </source>
</reference>
<keyword evidence="5 6" id="KW-0472">Membrane</keyword>
<protein>
    <submittedName>
        <fullName evidence="7">Putative membrane protein</fullName>
    </submittedName>
</protein>
<dbReference type="STRING" id="1166073.SAMN05192530_10980"/>
<keyword evidence="8" id="KW-1185">Reference proteome</keyword>
<dbReference type="RefSeq" id="WP_244519705.1">
    <property type="nucleotide sequence ID" value="NZ_FNIT01000009.1"/>
</dbReference>
<feature type="transmembrane region" description="Helical" evidence="6">
    <location>
        <begin position="106"/>
        <end position="128"/>
    </location>
</feature>
<feature type="transmembrane region" description="Helical" evidence="6">
    <location>
        <begin position="192"/>
        <end position="213"/>
    </location>
</feature>
<evidence type="ECO:0000313" key="7">
    <source>
        <dbReference type="EMBL" id="SDO64353.1"/>
    </source>
</evidence>
<proteinExistence type="predicted"/>
<keyword evidence="2" id="KW-1003">Cell membrane</keyword>
<evidence type="ECO:0000256" key="4">
    <source>
        <dbReference type="ARBA" id="ARBA00022989"/>
    </source>
</evidence>
<evidence type="ECO:0000256" key="5">
    <source>
        <dbReference type="ARBA" id="ARBA00023136"/>
    </source>
</evidence>
<dbReference type="GO" id="GO:0005886">
    <property type="term" value="C:plasma membrane"/>
    <property type="evidence" value="ECO:0007669"/>
    <property type="project" value="UniProtKB-SubCell"/>
</dbReference>
<sequence>MSAIPSSTLEPGWRRYAPLALGLLLLAVLWAGPLPTRAETSFAAHMVMHMGVVAFATPLLAFGLSRADLLPRGGSGRFVLLAALAEFLLIWGWHAPALHDAARQSLALLVLEQGSFLLAGLLLWTTALGTLKPGGMATRAAGAAGLLVTSMHMTLLGALLLLAPRPLYACGDLCSPLSTLTPLEDQQLGGTIMLIVGGSTYLVGGLVLLYGVLKLDASEARA</sequence>
<feature type="transmembrane region" description="Helical" evidence="6">
    <location>
        <begin position="77"/>
        <end position="94"/>
    </location>
</feature>
<evidence type="ECO:0000256" key="3">
    <source>
        <dbReference type="ARBA" id="ARBA00022692"/>
    </source>
</evidence>
<feature type="transmembrane region" description="Helical" evidence="6">
    <location>
        <begin position="140"/>
        <end position="163"/>
    </location>
</feature>
<evidence type="ECO:0000256" key="2">
    <source>
        <dbReference type="ARBA" id="ARBA00022475"/>
    </source>
</evidence>
<keyword evidence="3 6" id="KW-0812">Transmembrane</keyword>